<organism evidence="1 2">
    <name type="scientific">Flavobacterium granuli</name>
    <dbReference type="NCBI Taxonomy" id="280093"/>
    <lineage>
        <taxon>Bacteria</taxon>
        <taxon>Pseudomonadati</taxon>
        <taxon>Bacteroidota</taxon>
        <taxon>Flavobacteriia</taxon>
        <taxon>Flavobacteriales</taxon>
        <taxon>Flavobacteriaceae</taxon>
        <taxon>Flavobacterium</taxon>
    </lineage>
</organism>
<accession>A0ABU1S4C0</accession>
<keyword evidence="2" id="KW-1185">Reference proteome</keyword>
<evidence type="ECO:0000313" key="2">
    <source>
        <dbReference type="Proteomes" id="UP001261871"/>
    </source>
</evidence>
<dbReference type="Proteomes" id="UP001261871">
    <property type="component" value="Unassembled WGS sequence"/>
</dbReference>
<comment type="caution">
    <text evidence="1">The sequence shown here is derived from an EMBL/GenBank/DDBJ whole genome shotgun (WGS) entry which is preliminary data.</text>
</comment>
<dbReference type="GO" id="GO:0016874">
    <property type="term" value="F:ligase activity"/>
    <property type="evidence" value="ECO:0007669"/>
    <property type="project" value="UniProtKB-KW"/>
</dbReference>
<keyword evidence="1" id="KW-0436">Ligase</keyword>
<dbReference type="RefSeq" id="WP_310007578.1">
    <property type="nucleotide sequence ID" value="NZ_JAVDTX010000005.1"/>
</dbReference>
<dbReference type="EMBL" id="JAVDTX010000005">
    <property type="protein sequence ID" value="MDR6845886.1"/>
    <property type="molecule type" value="Genomic_DNA"/>
</dbReference>
<dbReference type="Gene3D" id="3.90.1140.10">
    <property type="entry name" value="Cyclic phosphodiesterase"/>
    <property type="match status" value="1"/>
</dbReference>
<evidence type="ECO:0000313" key="1">
    <source>
        <dbReference type="EMBL" id="MDR6845886.1"/>
    </source>
</evidence>
<dbReference type="SUPFAM" id="SSF55144">
    <property type="entry name" value="LigT-like"/>
    <property type="match status" value="1"/>
</dbReference>
<protein>
    <submittedName>
        <fullName evidence="1">2'-5' RNA ligase</fullName>
    </submittedName>
</protein>
<name>A0ABU1S4C0_9FLAO</name>
<sequence>MNLKEHYDRLYADSIEKIKNDYYSIDNLIDSSSDNRFGITVLIRPSVDIKNKIQDFLDELKKNNPNQYYYPNSDIHVTVLSIISCHDGFDLKTISIPEYQKIIQKSIEDIKDLEIHFEGITASNSAIMIQGFMSNDSLNQLRNNLRINFKNSGLQQSIDSRYAIQTAHSTVMRFREKIIDKESLLITLEEYRTFDFDKFKVENIELVYNDWYQRYHFAQQLHSFVLK</sequence>
<reference evidence="1 2" key="1">
    <citation type="submission" date="2023-07" db="EMBL/GenBank/DDBJ databases">
        <title>Sorghum-associated microbial communities from plants grown in Nebraska, USA.</title>
        <authorList>
            <person name="Schachtman D."/>
        </authorList>
    </citation>
    <scope>NUCLEOTIDE SEQUENCE [LARGE SCALE GENOMIC DNA]</scope>
    <source>
        <strain evidence="1 2">BE124</strain>
    </source>
</reference>
<proteinExistence type="predicted"/>
<gene>
    <name evidence="1" type="ORF">J2W95_002596</name>
</gene>
<dbReference type="InterPro" id="IPR009097">
    <property type="entry name" value="Cyclic_Pdiesterase"/>
</dbReference>